<dbReference type="EMBL" id="JAUIZM010000011">
    <property type="protein sequence ID" value="KAK1358465.1"/>
    <property type="molecule type" value="Genomic_DNA"/>
</dbReference>
<keyword evidence="1" id="KW-0812">Transmembrane</keyword>
<accession>A0AAD8H2I2</accession>
<evidence type="ECO:0000313" key="3">
    <source>
        <dbReference type="Proteomes" id="UP001237642"/>
    </source>
</evidence>
<evidence type="ECO:0000256" key="1">
    <source>
        <dbReference type="SAM" id="Phobius"/>
    </source>
</evidence>
<keyword evidence="3" id="KW-1185">Reference proteome</keyword>
<gene>
    <name evidence="2" type="ORF">POM88_051721</name>
</gene>
<reference evidence="2" key="1">
    <citation type="submission" date="2023-02" db="EMBL/GenBank/DDBJ databases">
        <title>Genome of toxic invasive species Heracleum sosnowskyi carries increased number of genes despite the absence of recent whole-genome duplications.</title>
        <authorList>
            <person name="Schelkunov M."/>
            <person name="Shtratnikova V."/>
            <person name="Makarenko M."/>
            <person name="Klepikova A."/>
            <person name="Omelchenko D."/>
            <person name="Novikova G."/>
            <person name="Obukhova E."/>
            <person name="Bogdanov V."/>
            <person name="Penin A."/>
            <person name="Logacheva M."/>
        </authorList>
    </citation>
    <scope>NUCLEOTIDE SEQUENCE</scope>
    <source>
        <strain evidence="2">Hsosn_3</strain>
        <tissue evidence="2">Leaf</tissue>
    </source>
</reference>
<keyword evidence="1" id="KW-1133">Transmembrane helix</keyword>
<dbReference type="Proteomes" id="UP001237642">
    <property type="component" value="Unassembled WGS sequence"/>
</dbReference>
<dbReference type="Gene3D" id="2.60.120.260">
    <property type="entry name" value="Galactose-binding domain-like"/>
    <property type="match status" value="1"/>
</dbReference>
<reference evidence="2" key="2">
    <citation type="submission" date="2023-05" db="EMBL/GenBank/DDBJ databases">
        <authorList>
            <person name="Schelkunov M.I."/>
        </authorList>
    </citation>
    <scope>NUCLEOTIDE SEQUENCE</scope>
    <source>
        <strain evidence="2">Hsosn_3</strain>
        <tissue evidence="2">Leaf</tissue>
    </source>
</reference>
<sequence>MGRVNYGPYMFDRKLFWFIVLLHGILSSVYLNGKPIHEWKMLSVPFQKIPEIQKINPTFQNAPSDYNKLSSHKRPIIKIDSSLEEPAFYIGREGGDSSFPVILELESPNPDLVLSSFDHLDLTCGSRSSKVHQL</sequence>
<protein>
    <submittedName>
        <fullName evidence="2">Uncharacterized protein</fullName>
    </submittedName>
</protein>
<proteinExistence type="predicted"/>
<name>A0AAD8H2I2_9APIA</name>
<evidence type="ECO:0000313" key="2">
    <source>
        <dbReference type="EMBL" id="KAK1358465.1"/>
    </source>
</evidence>
<comment type="caution">
    <text evidence="2">The sequence shown here is derived from an EMBL/GenBank/DDBJ whole genome shotgun (WGS) entry which is preliminary data.</text>
</comment>
<dbReference type="AlphaFoldDB" id="A0AAD8H2I2"/>
<keyword evidence="1" id="KW-0472">Membrane</keyword>
<organism evidence="2 3">
    <name type="scientific">Heracleum sosnowskyi</name>
    <dbReference type="NCBI Taxonomy" id="360622"/>
    <lineage>
        <taxon>Eukaryota</taxon>
        <taxon>Viridiplantae</taxon>
        <taxon>Streptophyta</taxon>
        <taxon>Embryophyta</taxon>
        <taxon>Tracheophyta</taxon>
        <taxon>Spermatophyta</taxon>
        <taxon>Magnoliopsida</taxon>
        <taxon>eudicotyledons</taxon>
        <taxon>Gunneridae</taxon>
        <taxon>Pentapetalae</taxon>
        <taxon>asterids</taxon>
        <taxon>campanulids</taxon>
        <taxon>Apiales</taxon>
        <taxon>Apiaceae</taxon>
        <taxon>Apioideae</taxon>
        <taxon>apioid superclade</taxon>
        <taxon>Tordylieae</taxon>
        <taxon>Tordyliinae</taxon>
        <taxon>Heracleum</taxon>
    </lineage>
</organism>
<feature type="transmembrane region" description="Helical" evidence="1">
    <location>
        <begin position="15"/>
        <end position="33"/>
    </location>
</feature>